<dbReference type="PANTHER" id="PTHR47506:SF6">
    <property type="entry name" value="HTH-TYPE TRANSCRIPTIONAL REPRESSOR NEMR"/>
    <property type="match status" value="1"/>
</dbReference>
<organism evidence="6 7">
    <name type="scientific">Alteribacter lacisalsi</name>
    <dbReference type="NCBI Taxonomy" id="2045244"/>
    <lineage>
        <taxon>Bacteria</taxon>
        <taxon>Bacillati</taxon>
        <taxon>Bacillota</taxon>
        <taxon>Bacilli</taxon>
        <taxon>Bacillales</taxon>
        <taxon>Bacillaceae</taxon>
        <taxon>Alteribacter</taxon>
    </lineage>
</organism>
<dbReference type="PROSITE" id="PS50977">
    <property type="entry name" value="HTH_TETR_2"/>
    <property type="match status" value="1"/>
</dbReference>
<dbReference type="SUPFAM" id="SSF48498">
    <property type="entry name" value="Tetracyclin repressor-like, C-terminal domain"/>
    <property type="match status" value="1"/>
</dbReference>
<name>A0A2W0HTC8_9BACI</name>
<dbReference type="Proteomes" id="UP000248066">
    <property type="component" value="Unassembled WGS sequence"/>
</dbReference>
<keyword evidence="2 4" id="KW-0238">DNA-binding</keyword>
<evidence type="ECO:0000256" key="2">
    <source>
        <dbReference type="ARBA" id="ARBA00023125"/>
    </source>
</evidence>
<dbReference type="OrthoDB" id="509229at2"/>
<comment type="caution">
    <text evidence="6">The sequence shown here is derived from an EMBL/GenBank/DDBJ whole genome shotgun (WGS) entry which is preliminary data.</text>
</comment>
<dbReference type="InterPro" id="IPR001647">
    <property type="entry name" value="HTH_TetR"/>
</dbReference>
<gene>
    <name evidence="6" type="ORF">CR205_14420</name>
</gene>
<dbReference type="InterPro" id="IPR036271">
    <property type="entry name" value="Tet_transcr_reg_TetR-rel_C_sf"/>
</dbReference>
<evidence type="ECO:0000259" key="5">
    <source>
        <dbReference type="PROSITE" id="PS50977"/>
    </source>
</evidence>
<dbReference type="SUPFAM" id="SSF46689">
    <property type="entry name" value="Homeodomain-like"/>
    <property type="match status" value="1"/>
</dbReference>
<dbReference type="Gene3D" id="1.10.357.10">
    <property type="entry name" value="Tetracycline Repressor, domain 2"/>
    <property type="match status" value="1"/>
</dbReference>
<feature type="DNA-binding region" description="H-T-H motif" evidence="4">
    <location>
        <begin position="25"/>
        <end position="44"/>
    </location>
</feature>
<dbReference type="GO" id="GO:0003677">
    <property type="term" value="F:DNA binding"/>
    <property type="evidence" value="ECO:0007669"/>
    <property type="project" value="UniProtKB-UniRule"/>
</dbReference>
<dbReference type="InterPro" id="IPR009057">
    <property type="entry name" value="Homeodomain-like_sf"/>
</dbReference>
<keyword evidence="1" id="KW-0805">Transcription regulation</keyword>
<dbReference type="Pfam" id="PF00440">
    <property type="entry name" value="TetR_N"/>
    <property type="match status" value="1"/>
</dbReference>
<evidence type="ECO:0000256" key="3">
    <source>
        <dbReference type="ARBA" id="ARBA00023163"/>
    </source>
</evidence>
<keyword evidence="7" id="KW-1185">Reference proteome</keyword>
<dbReference type="RefSeq" id="WP_110520808.1">
    <property type="nucleotide sequence ID" value="NZ_PDOF01000002.1"/>
</dbReference>
<evidence type="ECO:0000256" key="1">
    <source>
        <dbReference type="ARBA" id="ARBA00023015"/>
    </source>
</evidence>
<sequence>MRDTNKKIRITALRLFAEEGYEGASLSKIASSIGIRKSSLYNHYSSKEELFLTLVDEVYNRYASELESIVTASSGSAGEKLYNTFLATTDFITREGTGQFYMHFLLFPPADLKEPVRSRFLAFEEETNRLLIPVFNEGMANREVAKTDPHHLLHAFYCMIDGMSAQMFYYPKKDASVKRKHAWDVFWRGIRQQDFD</sequence>
<keyword evidence="3" id="KW-0804">Transcription</keyword>
<dbReference type="Gene3D" id="1.10.10.60">
    <property type="entry name" value="Homeodomain-like"/>
    <property type="match status" value="1"/>
</dbReference>
<dbReference type="PANTHER" id="PTHR47506">
    <property type="entry name" value="TRANSCRIPTIONAL REGULATORY PROTEIN"/>
    <property type="match status" value="1"/>
</dbReference>
<dbReference type="AlphaFoldDB" id="A0A2W0HTC8"/>
<dbReference type="EMBL" id="PDOF01000002">
    <property type="protein sequence ID" value="PYZ96868.1"/>
    <property type="molecule type" value="Genomic_DNA"/>
</dbReference>
<evidence type="ECO:0000313" key="7">
    <source>
        <dbReference type="Proteomes" id="UP000248066"/>
    </source>
</evidence>
<evidence type="ECO:0000313" key="6">
    <source>
        <dbReference type="EMBL" id="PYZ96868.1"/>
    </source>
</evidence>
<protein>
    <recommendedName>
        <fullName evidence="5">HTH tetR-type domain-containing protein</fullName>
    </recommendedName>
</protein>
<reference evidence="6 7" key="1">
    <citation type="submission" date="2017-10" db="EMBL/GenBank/DDBJ databases">
        <title>Bacillus sp. nov., a halophilic bacterium isolated from a Yangshapao Lake.</title>
        <authorList>
            <person name="Wang H."/>
        </authorList>
    </citation>
    <scope>NUCLEOTIDE SEQUENCE [LARGE SCALE GENOMIC DNA]</scope>
    <source>
        <strain evidence="6 7">YSP-3</strain>
    </source>
</reference>
<evidence type="ECO:0000256" key="4">
    <source>
        <dbReference type="PROSITE-ProRule" id="PRU00335"/>
    </source>
</evidence>
<accession>A0A2W0HTC8</accession>
<proteinExistence type="predicted"/>
<feature type="domain" description="HTH tetR-type" evidence="5">
    <location>
        <begin position="2"/>
        <end position="62"/>
    </location>
</feature>
<dbReference type="PRINTS" id="PR00455">
    <property type="entry name" value="HTHTETR"/>
</dbReference>